<dbReference type="Proteomes" id="UP000199203">
    <property type="component" value="Unassembled WGS sequence"/>
</dbReference>
<name>A0A1G7K0Z7_9FLAO</name>
<gene>
    <name evidence="2" type="ORF">SAMN05421825_1538</name>
</gene>
<accession>A0A1G7K0Z7</accession>
<feature type="domain" description="Helix-turn-helix" evidence="1">
    <location>
        <begin position="39"/>
        <end position="85"/>
    </location>
</feature>
<evidence type="ECO:0000259" key="1">
    <source>
        <dbReference type="Pfam" id="PF12728"/>
    </source>
</evidence>
<proteinExistence type="predicted"/>
<evidence type="ECO:0000313" key="3">
    <source>
        <dbReference type="Proteomes" id="UP000199203"/>
    </source>
</evidence>
<reference evidence="3" key="1">
    <citation type="submission" date="2016-10" db="EMBL/GenBank/DDBJ databases">
        <authorList>
            <person name="Varghese N."/>
            <person name="Submissions S."/>
        </authorList>
    </citation>
    <scope>NUCLEOTIDE SEQUENCE [LARGE SCALE GENOMIC DNA]</scope>
    <source>
        <strain evidence="3">DSM 19684</strain>
    </source>
</reference>
<dbReference type="RefSeq" id="WP_089872795.1">
    <property type="nucleotide sequence ID" value="NZ_FNBH01000001.1"/>
</dbReference>
<dbReference type="Pfam" id="PF12728">
    <property type="entry name" value="HTH_17"/>
    <property type="match status" value="1"/>
</dbReference>
<keyword evidence="3" id="KW-1185">Reference proteome</keyword>
<evidence type="ECO:0000313" key="2">
    <source>
        <dbReference type="EMBL" id="SDF30782.1"/>
    </source>
</evidence>
<sequence length="86" mass="10167">MMKTNFYSSDPGEDLSIILLYEILNRLDNFGTKSQSKDLLDSADLKQIYNLSDSSIYRLRRNKKIKYIKLGGKYYYSRRSIEDLLK</sequence>
<dbReference type="InterPro" id="IPR041657">
    <property type="entry name" value="HTH_17"/>
</dbReference>
<dbReference type="EMBL" id="FNBH01000001">
    <property type="protein sequence ID" value="SDF30782.1"/>
    <property type="molecule type" value="Genomic_DNA"/>
</dbReference>
<dbReference type="OrthoDB" id="1028470at2"/>
<dbReference type="AlphaFoldDB" id="A0A1G7K0Z7"/>
<organism evidence="2 3">
    <name type="scientific">Epilithonimonas hungarica</name>
    <dbReference type="NCBI Taxonomy" id="454006"/>
    <lineage>
        <taxon>Bacteria</taxon>
        <taxon>Pseudomonadati</taxon>
        <taxon>Bacteroidota</taxon>
        <taxon>Flavobacteriia</taxon>
        <taxon>Flavobacteriales</taxon>
        <taxon>Weeksellaceae</taxon>
        <taxon>Chryseobacterium group</taxon>
        <taxon>Epilithonimonas</taxon>
    </lineage>
</organism>
<protein>
    <submittedName>
        <fullName evidence="2">Helix-turn-helix domain-containing protein</fullName>
    </submittedName>
</protein>